<sequence>MLPGSIQASISPVSLRVSVGLRWAHCTTGTNMIHRRTLLLLAAAAAATPAGAQDFPPKRPITLVVGFAPGGAADGAAGGTRGGGP</sequence>
<evidence type="ECO:0000313" key="1">
    <source>
        <dbReference type="EMBL" id="CAA9407402.1"/>
    </source>
</evidence>
<proteinExistence type="predicted"/>
<dbReference type="AlphaFoldDB" id="A0A6J4P678"/>
<protein>
    <submittedName>
        <fullName evidence="1">BUG/TctC family periplasmic protein</fullName>
    </submittedName>
</protein>
<dbReference type="EMBL" id="CADCUX010000275">
    <property type="protein sequence ID" value="CAA9407402.1"/>
    <property type="molecule type" value="Genomic_DNA"/>
</dbReference>
<gene>
    <name evidence="1" type="ORF">AVDCRST_MAG51-1200</name>
</gene>
<reference evidence="1" key="1">
    <citation type="submission" date="2020-02" db="EMBL/GenBank/DDBJ databases">
        <authorList>
            <person name="Meier V. D."/>
        </authorList>
    </citation>
    <scope>NUCLEOTIDE SEQUENCE</scope>
    <source>
        <strain evidence="1">AVDCRST_MAG51</strain>
    </source>
</reference>
<accession>A0A6J4P678</accession>
<name>A0A6J4P678_9BURK</name>
<organism evidence="1">
    <name type="scientific">uncultured Ramlibacter sp</name>
    <dbReference type="NCBI Taxonomy" id="260755"/>
    <lineage>
        <taxon>Bacteria</taxon>
        <taxon>Pseudomonadati</taxon>
        <taxon>Pseudomonadota</taxon>
        <taxon>Betaproteobacteria</taxon>
        <taxon>Burkholderiales</taxon>
        <taxon>Comamonadaceae</taxon>
        <taxon>Ramlibacter</taxon>
        <taxon>environmental samples</taxon>
    </lineage>
</organism>